<sequence>MNWENLNHAYGKASNIPQLLSRLSAYPEESNYEEEPWFSLWSSLYHQGSIYSASFAVVPEIVKLILLAPERVTPSFFNLPTSIEIARQKQNIEIPTELSVSYENAISELGKCALLCISHNREEEFARAATAAFVISAGQVEYAELLLEISKEEVEETLEWYFAR</sequence>
<dbReference type="Proteomes" id="UP000619761">
    <property type="component" value="Unassembled WGS sequence"/>
</dbReference>
<protein>
    <submittedName>
        <fullName evidence="1">Uncharacterized protein</fullName>
    </submittedName>
</protein>
<dbReference type="EMBL" id="BMYZ01000004">
    <property type="protein sequence ID" value="GGY87499.1"/>
    <property type="molecule type" value="Genomic_DNA"/>
</dbReference>
<name>A0ABQ3BEM5_9GAMM</name>
<evidence type="ECO:0000313" key="2">
    <source>
        <dbReference type="Proteomes" id="UP000619761"/>
    </source>
</evidence>
<organism evidence="1 2">
    <name type="scientific">Cellvibrio zantedeschiae</name>
    <dbReference type="NCBI Taxonomy" id="1237077"/>
    <lineage>
        <taxon>Bacteria</taxon>
        <taxon>Pseudomonadati</taxon>
        <taxon>Pseudomonadota</taxon>
        <taxon>Gammaproteobacteria</taxon>
        <taxon>Cellvibrionales</taxon>
        <taxon>Cellvibrionaceae</taxon>
        <taxon>Cellvibrio</taxon>
    </lineage>
</organism>
<evidence type="ECO:0000313" key="1">
    <source>
        <dbReference type="EMBL" id="GGY87499.1"/>
    </source>
</evidence>
<reference evidence="2" key="1">
    <citation type="journal article" date="2019" name="Int. J. Syst. Evol. Microbiol.">
        <title>The Global Catalogue of Microorganisms (GCM) 10K type strain sequencing project: providing services to taxonomists for standard genome sequencing and annotation.</title>
        <authorList>
            <consortium name="The Broad Institute Genomics Platform"/>
            <consortium name="The Broad Institute Genome Sequencing Center for Infectious Disease"/>
            <person name="Wu L."/>
            <person name="Ma J."/>
        </authorList>
    </citation>
    <scope>NUCLEOTIDE SEQUENCE [LARGE SCALE GENOMIC DNA]</scope>
    <source>
        <strain evidence="2">KCTC 32239</strain>
    </source>
</reference>
<keyword evidence="2" id="KW-1185">Reference proteome</keyword>
<dbReference type="RefSeq" id="WP_189421150.1">
    <property type="nucleotide sequence ID" value="NZ_BMYZ01000004.1"/>
</dbReference>
<accession>A0ABQ3BEM5</accession>
<comment type="caution">
    <text evidence="1">The sequence shown here is derived from an EMBL/GenBank/DDBJ whole genome shotgun (WGS) entry which is preliminary data.</text>
</comment>
<proteinExistence type="predicted"/>
<gene>
    <name evidence="1" type="ORF">GCM10011613_35870</name>
</gene>